<dbReference type="RefSeq" id="WP_324619527.1">
    <property type="nucleotide sequence ID" value="NZ_JAYKOT010000003.1"/>
</dbReference>
<evidence type="ECO:0000313" key="1">
    <source>
        <dbReference type="EMBL" id="MEB3429330.1"/>
    </source>
</evidence>
<dbReference type="Proteomes" id="UP001357733">
    <property type="component" value="Unassembled WGS sequence"/>
</dbReference>
<reference evidence="1 2" key="1">
    <citation type="submission" date="2024-01" db="EMBL/GenBank/DDBJ databases">
        <title>Complete genome sequence of Citroniella saccharovorans strain M6.X9, isolated from human fecal sample.</title>
        <authorList>
            <person name="Cheng G."/>
            <person name="Westerholm M."/>
            <person name="Schnurer A."/>
        </authorList>
    </citation>
    <scope>NUCLEOTIDE SEQUENCE [LARGE SCALE GENOMIC DNA]</scope>
    <source>
        <strain evidence="1 2">DSM 29873</strain>
    </source>
</reference>
<dbReference type="EMBL" id="JAYKOT010000003">
    <property type="protein sequence ID" value="MEB3429330.1"/>
    <property type="molecule type" value="Genomic_DNA"/>
</dbReference>
<keyword evidence="2" id="KW-1185">Reference proteome</keyword>
<name>A0AAW9MXM5_9FIRM</name>
<evidence type="ECO:0000313" key="2">
    <source>
        <dbReference type="Proteomes" id="UP001357733"/>
    </source>
</evidence>
<gene>
    <name evidence="1" type="ORF">VLK81_04750</name>
</gene>
<organism evidence="1 2">
    <name type="scientific">Citroniella saccharovorans</name>
    <dbReference type="NCBI Taxonomy" id="2053367"/>
    <lineage>
        <taxon>Bacteria</taxon>
        <taxon>Bacillati</taxon>
        <taxon>Bacillota</taxon>
        <taxon>Tissierellia</taxon>
        <taxon>Tissierellales</taxon>
        <taxon>Peptoniphilaceae</taxon>
        <taxon>Citroniella</taxon>
    </lineage>
</organism>
<protein>
    <submittedName>
        <fullName evidence="1">Uncharacterized protein</fullName>
    </submittedName>
</protein>
<sequence length="55" mass="6396">MKYILMLKKRLELILKSLEVKKANTELIKMISLFRVHLRLLKGIGSSSIIDLARE</sequence>
<proteinExistence type="predicted"/>
<comment type="caution">
    <text evidence="1">The sequence shown here is derived from an EMBL/GenBank/DDBJ whole genome shotgun (WGS) entry which is preliminary data.</text>
</comment>
<accession>A0AAW9MXM5</accession>
<dbReference type="AlphaFoldDB" id="A0AAW9MXM5"/>